<feature type="transmembrane region" description="Helical" evidence="1">
    <location>
        <begin position="87"/>
        <end position="104"/>
    </location>
</feature>
<keyword evidence="1" id="KW-1133">Transmembrane helix</keyword>
<name>A0A9P5YC39_9AGAR</name>
<feature type="transmembrane region" description="Helical" evidence="1">
    <location>
        <begin position="190"/>
        <end position="211"/>
    </location>
</feature>
<feature type="transmembrane region" description="Helical" evidence="1">
    <location>
        <begin position="147"/>
        <end position="170"/>
    </location>
</feature>
<dbReference type="AlphaFoldDB" id="A0A9P5YC39"/>
<gene>
    <name evidence="2" type="ORF">BDZ94DRAFT_1306685</name>
</gene>
<proteinExistence type="predicted"/>
<dbReference type="Proteomes" id="UP000807353">
    <property type="component" value="Unassembled WGS sequence"/>
</dbReference>
<organism evidence="2 3">
    <name type="scientific">Collybia nuda</name>
    <dbReference type="NCBI Taxonomy" id="64659"/>
    <lineage>
        <taxon>Eukaryota</taxon>
        <taxon>Fungi</taxon>
        <taxon>Dikarya</taxon>
        <taxon>Basidiomycota</taxon>
        <taxon>Agaricomycotina</taxon>
        <taxon>Agaricomycetes</taxon>
        <taxon>Agaricomycetidae</taxon>
        <taxon>Agaricales</taxon>
        <taxon>Tricholomatineae</taxon>
        <taxon>Clitocybaceae</taxon>
        <taxon>Collybia</taxon>
    </lineage>
</organism>
<comment type="caution">
    <text evidence="2">The sequence shown here is derived from an EMBL/GenBank/DDBJ whole genome shotgun (WGS) entry which is preliminary data.</text>
</comment>
<dbReference type="EMBL" id="MU150244">
    <property type="protein sequence ID" value="KAF9465960.1"/>
    <property type="molecule type" value="Genomic_DNA"/>
</dbReference>
<keyword evidence="1" id="KW-0812">Transmembrane</keyword>
<feature type="transmembrane region" description="Helical" evidence="1">
    <location>
        <begin position="116"/>
        <end position="138"/>
    </location>
</feature>
<reference evidence="2" key="1">
    <citation type="submission" date="2020-11" db="EMBL/GenBank/DDBJ databases">
        <authorList>
            <consortium name="DOE Joint Genome Institute"/>
            <person name="Ahrendt S."/>
            <person name="Riley R."/>
            <person name="Andreopoulos W."/>
            <person name="Labutti K."/>
            <person name="Pangilinan J."/>
            <person name="Ruiz-Duenas F.J."/>
            <person name="Barrasa J.M."/>
            <person name="Sanchez-Garcia M."/>
            <person name="Camarero S."/>
            <person name="Miyauchi S."/>
            <person name="Serrano A."/>
            <person name="Linde D."/>
            <person name="Babiker R."/>
            <person name="Drula E."/>
            <person name="Ayuso-Fernandez I."/>
            <person name="Pacheco R."/>
            <person name="Padilla G."/>
            <person name="Ferreira P."/>
            <person name="Barriuso J."/>
            <person name="Kellner H."/>
            <person name="Castanera R."/>
            <person name="Alfaro M."/>
            <person name="Ramirez L."/>
            <person name="Pisabarro A.G."/>
            <person name="Kuo A."/>
            <person name="Tritt A."/>
            <person name="Lipzen A."/>
            <person name="He G."/>
            <person name="Yan M."/>
            <person name="Ng V."/>
            <person name="Cullen D."/>
            <person name="Martin F."/>
            <person name="Rosso M.-N."/>
            <person name="Henrissat B."/>
            <person name="Hibbett D."/>
            <person name="Martinez A.T."/>
            <person name="Grigoriev I.V."/>
        </authorList>
    </citation>
    <scope>NUCLEOTIDE SEQUENCE</scope>
    <source>
        <strain evidence="2">CBS 247.69</strain>
    </source>
</reference>
<feature type="transmembrane region" description="Helical" evidence="1">
    <location>
        <begin position="52"/>
        <end position="75"/>
    </location>
</feature>
<evidence type="ECO:0000313" key="3">
    <source>
        <dbReference type="Proteomes" id="UP000807353"/>
    </source>
</evidence>
<dbReference type="OrthoDB" id="2520628at2759"/>
<sequence length="295" mass="31312">MALQPVADALAALSSPVHKDWFPYALAPTIHAARISIAYQANARRSSGSLSWGTYIAGYLIMCWGGTLLTHNLLGVPPPVLHSFHPYINYLTVHLALTYIFQSFPAALHPPTFDTALFPIDALVRTGAITGTLSLLAVSSNSPVHPLLVRSPLTHLIIGALASSGGGITASTLSTWSPSWTFSTPPILSAGVWGSVDFWGGALVAAIYGVFTRHEAFIDVTKTLNHAVASSKFLLPSFVISQTGEVVELAQLSPPLAKALGATVLSMLFGLRAWKVHWSAPALVSKKKAGKSKIQ</sequence>
<accession>A0A9P5YC39</accession>
<keyword evidence="1" id="KW-0472">Membrane</keyword>
<keyword evidence="3" id="KW-1185">Reference proteome</keyword>
<protein>
    <submittedName>
        <fullName evidence="2">Uncharacterized protein</fullName>
    </submittedName>
</protein>
<evidence type="ECO:0000313" key="2">
    <source>
        <dbReference type="EMBL" id="KAF9465960.1"/>
    </source>
</evidence>
<evidence type="ECO:0000256" key="1">
    <source>
        <dbReference type="SAM" id="Phobius"/>
    </source>
</evidence>